<dbReference type="Pfam" id="PF06827">
    <property type="entry name" value="zf-FPG_IleRS"/>
    <property type="match status" value="1"/>
</dbReference>
<dbReference type="SUPFAM" id="SSF46946">
    <property type="entry name" value="S13-like H2TH domain"/>
    <property type="match status" value="1"/>
</dbReference>
<dbReference type="RefSeq" id="WP_073716055.1">
    <property type="nucleotide sequence ID" value="NZ_MQVR01000014.1"/>
</dbReference>
<dbReference type="InterPro" id="IPR012319">
    <property type="entry name" value="FPG_cat"/>
</dbReference>
<comment type="cofactor">
    <cofactor evidence="1">
        <name>Zn(2+)</name>
        <dbReference type="ChEBI" id="CHEBI:29105"/>
    </cofactor>
</comment>
<dbReference type="GO" id="GO:0140078">
    <property type="term" value="F:class I DNA-(apurinic or apyrimidinic site) endonuclease activity"/>
    <property type="evidence" value="ECO:0007669"/>
    <property type="project" value="UniProtKB-EC"/>
</dbReference>
<dbReference type="SUPFAM" id="SSF81624">
    <property type="entry name" value="N-terminal domain of MutM-like DNA repair proteins"/>
    <property type="match status" value="1"/>
</dbReference>
<name>A0A1Q5Q3Y0_9ACTO</name>
<feature type="domain" description="FPG-type" evidence="15">
    <location>
        <begin position="251"/>
        <end position="285"/>
    </location>
</feature>
<dbReference type="STRING" id="208480.SAMN02910418_01939"/>
<keyword evidence="8" id="KW-0862">Zinc</keyword>
<keyword evidence="12" id="KW-0511">Multifunctional enzyme</keyword>
<evidence type="ECO:0000259" key="16">
    <source>
        <dbReference type="PROSITE" id="PS51068"/>
    </source>
</evidence>
<dbReference type="PANTHER" id="PTHR42697:SF1">
    <property type="entry name" value="ENDONUCLEASE 8"/>
    <property type="match status" value="1"/>
</dbReference>
<keyword evidence="5" id="KW-0227">DNA damage</keyword>
<evidence type="ECO:0000256" key="2">
    <source>
        <dbReference type="ARBA" id="ARBA00009409"/>
    </source>
</evidence>
<dbReference type="Pfam" id="PF01149">
    <property type="entry name" value="Fapy_DNA_glyco"/>
    <property type="match status" value="1"/>
</dbReference>
<evidence type="ECO:0000313" key="17">
    <source>
        <dbReference type="EMBL" id="OKL54501.1"/>
    </source>
</evidence>
<reference evidence="18" key="1">
    <citation type="submission" date="2016-12" db="EMBL/GenBank/DDBJ databases">
        <authorList>
            <person name="Meng X."/>
        </authorList>
    </citation>
    <scope>NUCLEOTIDE SEQUENCE [LARGE SCALE GENOMIC DNA]</scope>
    <source>
        <strain evidence="18">DSM 19116</strain>
    </source>
</reference>
<dbReference type="GO" id="GO:0006284">
    <property type="term" value="P:base-excision repair"/>
    <property type="evidence" value="ECO:0007669"/>
    <property type="project" value="InterPro"/>
</dbReference>
<keyword evidence="13" id="KW-0326">Glycosidase</keyword>
<evidence type="ECO:0000256" key="7">
    <source>
        <dbReference type="ARBA" id="ARBA00022801"/>
    </source>
</evidence>
<dbReference type="GO" id="GO:0008270">
    <property type="term" value="F:zinc ion binding"/>
    <property type="evidence" value="ECO:0007669"/>
    <property type="project" value="UniProtKB-KW"/>
</dbReference>
<keyword evidence="10" id="KW-0234">DNA repair</keyword>
<dbReference type="InterPro" id="IPR010979">
    <property type="entry name" value="Ribosomal_uS13-like_H2TH"/>
</dbReference>
<dbReference type="PROSITE" id="PS51068">
    <property type="entry name" value="FPG_CAT"/>
    <property type="match status" value="1"/>
</dbReference>
<evidence type="ECO:0000256" key="6">
    <source>
        <dbReference type="ARBA" id="ARBA00022771"/>
    </source>
</evidence>
<dbReference type="InterPro" id="IPR035937">
    <property type="entry name" value="FPG_N"/>
</dbReference>
<dbReference type="EC" id="4.2.99.18" evidence="3"/>
<dbReference type="GO" id="GO:0003684">
    <property type="term" value="F:damaged DNA binding"/>
    <property type="evidence" value="ECO:0007669"/>
    <property type="project" value="InterPro"/>
</dbReference>
<evidence type="ECO:0000313" key="18">
    <source>
        <dbReference type="Proteomes" id="UP000185628"/>
    </source>
</evidence>
<keyword evidence="4" id="KW-0479">Metal-binding</keyword>
<evidence type="ECO:0000256" key="9">
    <source>
        <dbReference type="ARBA" id="ARBA00023125"/>
    </source>
</evidence>
<organism evidence="17 18">
    <name type="scientific">Bowdeniella nasicola</name>
    <dbReference type="NCBI Taxonomy" id="208480"/>
    <lineage>
        <taxon>Bacteria</taxon>
        <taxon>Bacillati</taxon>
        <taxon>Actinomycetota</taxon>
        <taxon>Actinomycetes</taxon>
        <taxon>Actinomycetales</taxon>
        <taxon>Actinomycetaceae</taxon>
        <taxon>Bowdeniella</taxon>
    </lineage>
</organism>
<evidence type="ECO:0000256" key="14">
    <source>
        <dbReference type="PROSITE-ProRule" id="PRU00391"/>
    </source>
</evidence>
<dbReference type="PANTHER" id="PTHR42697">
    <property type="entry name" value="ENDONUCLEASE 8"/>
    <property type="match status" value="1"/>
</dbReference>
<evidence type="ECO:0000256" key="5">
    <source>
        <dbReference type="ARBA" id="ARBA00022763"/>
    </source>
</evidence>
<evidence type="ECO:0000256" key="11">
    <source>
        <dbReference type="ARBA" id="ARBA00023239"/>
    </source>
</evidence>
<dbReference type="SMART" id="SM00898">
    <property type="entry name" value="Fapy_DNA_glyco"/>
    <property type="match status" value="1"/>
</dbReference>
<keyword evidence="11" id="KW-0456">Lyase</keyword>
<evidence type="ECO:0000256" key="3">
    <source>
        <dbReference type="ARBA" id="ARBA00012720"/>
    </source>
</evidence>
<proteinExistence type="inferred from homology"/>
<evidence type="ECO:0000256" key="12">
    <source>
        <dbReference type="ARBA" id="ARBA00023268"/>
    </source>
</evidence>
<dbReference type="Pfam" id="PF06831">
    <property type="entry name" value="H2TH"/>
    <property type="match status" value="1"/>
</dbReference>
<dbReference type="AlphaFoldDB" id="A0A1Q5Q3Y0"/>
<evidence type="ECO:0000259" key="15">
    <source>
        <dbReference type="PROSITE" id="PS51066"/>
    </source>
</evidence>
<keyword evidence="7" id="KW-0378">Hydrolase</keyword>
<dbReference type="Proteomes" id="UP000185628">
    <property type="component" value="Unassembled WGS sequence"/>
</dbReference>
<keyword evidence="6 14" id="KW-0863">Zinc-finger</keyword>
<accession>A0A1Q5Q3Y0</accession>
<sequence>MPEGHSIHRLAAAFDELFAGRQLAVCSPQGRFADGAALLDGRRYDGSEAWGKHLFQHFDDLVLHTHLGLYGSWTFDGDETFAAPRSIGAPRRRIGEAETLATEIAQAGTWHVPEPRGQVRVRLAATNGIADLTGPNQCRVVAVDEIDTVTRRLGPDPLRADADGEAFIARARQLRRPIGELIMDQSVVAGPGNIYRAEALFLAGIDPHRPGERVSVARLSHLWELLVTHMKNGVATGKIVTTPHDFEERYFVYQRDGLPCLRCGGRIVLEPMAGRKLYRCPRCQR</sequence>
<evidence type="ECO:0000256" key="4">
    <source>
        <dbReference type="ARBA" id="ARBA00022723"/>
    </source>
</evidence>
<evidence type="ECO:0000256" key="8">
    <source>
        <dbReference type="ARBA" id="ARBA00022833"/>
    </source>
</evidence>
<dbReference type="Gene3D" id="1.10.8.50">
    <property type="match status" value="1"/>
</dbReference>
<evidence type="ECO:0000256" key="10">
    <source>
        <dbReference type="ARBA" id="ARBA00023204"/>
    </source>
</evidence>
<evidence type="ECO:0000256" key="1">
    <source>
        <dbReference type="ARBA" id="ARBA00001947"/>
    </source>
</evidence>
<dbReference type="EMBL" id="MQVR01000014">
    <property type="protein sequence ID" value="OKL54501.1"/>
    <property type="molecule type" value="Genomic_DNA"/>
</dbReference>
<dbReference type="CDD" id="cd08970">
    <property type="entry name" value="AcNei1_N"/>
    <property type="match status" value="1"/>
</dbReference>
<dbReference type="InterPro" id="IPR000214">
    <property type="entry name" value="Znf_DNA_glyclase/AP_lyase"/>
</dbReference>
<gene>
    <name evidence="17" type="ORF">BSZ39_03780</name>
</gene>
<evidence type="ECO:0000256" key="13">
    <source>
        <dbReference type="ARBA" id="ARBA00023295"/>
    </source>
</evidence>
<keyword evidence="9" id="KW-0238">DNA-binding</keyword>
<comment type="caution">
    <text evidence="17">The sequence shown here is derived from an EMBL/GenBank/DDBJ whole genome shotgun (WGS) entry which is preliminary data.</text>
</comment>
<dbReference type="InterPro" id="IPR015886">
    <property type="entry name" value="H2TH_FPG"/>
</dbReference>
<comment type="similarity">
    <text evidence="2">Belongs to the FPG family.</text>
</comment>
<dbReference type="GO" id="GO:0000703">
    <property type="term" value="F:oxidized pyrimidine nucleobase lesion DNA N-glycosylase activity"/>
    <property type="evidence" value="ECO:0007669"/>
    <property type="project" value="TreeGrafter"/>
</dbReference>
<dbReference type="SMART" id="SM01232">
    <property type="entry name" value="H2TH"/>
    <property type="match status" value="1"/>
</dbReference>
<dbReference type="OrthoDB" id="9800855at2"/>
<dbReference type="PROSITE" id="PS51066">
    <property type="entry name" value="ZF_FPG_2"/>
    <property type="match status" value="1"/>
</dbReference>
<keyword evidence="18" id="KW-1185">Reference proteome</keyword>
<feature type="domain" description="Formamidopyrimidine-DNA glycosylase catalytic" evidence="16">
    <location>
        <begin position="2"/>
        <end position="88"/>
    </location>
</feature>
<protein>
    <recommendedName>
        <fullName evidence="3">DNA-(apurinic or apyrimidinic site) lyase</fullName>
        <ecNumber evidence="3">4.2.99.18</ecNumber>
    </recommendedName>
</protein>
<dbReference type="SUPFAM" id="SSF57716">
    <property type="entry name" value="Glucocorticoid receptor-like (DNA-binding domain)"/>
    <property type="match status" value="1"/>
</dbReference>
<dbReference type="Gene3D" id="3.20.190.10">
    <property type="entry name" value="MutM-like, N-terminal"/>
    <property type="match status" value="1"/>
</dbReference>
<dbReference type="InterPro" id="IPR010663">
    <property type="entry name" value="Znf_FPG/IleRS"/>
</dbReference>